<evidence type="ECO:0008006" key="3">
    <source>
        <dbReference type="Google" id="ProtNLM"/>
    </source>
</evidence>
<sequence>LGGTGILIVVGVSLDFVEKIEAQLLVRQYEGFMRGGDTPRGGSGGSDKKPVATQ</sequence>
<protein>
    <recommendedName>
        <fullName evidence="3">Preprotein translocase subunit SecY</fullName>
    </recommendedName>
</protein>
<evidence type="ECO:0000313" key="2">
    <source>
        <dbReference type="EMBL" id="SVC05310.1"/>
    </source>
</evidence>
<evidence type="ECO:0000256" key="1">
    <source>
        <dbReference type="SAM" id="MobiDB-lite"/>
    </source>
</evidence>
<proteinExistence type="predicted"/>
<gene>
    <name evidence="2" type="ORF">METZ01_LOCUS258164</name>
</gene>
<dbReference type="InterPro" id="IPR023201">
    <property type="entry name" value="SecY_dom_sf"/>
</dbReference>
<dbReference type="Gene3D" id="1.10.3370.10">
    <property type="entry name" value="SecY subunit domain"/>
    <property type="match status" value="1"/>
</dbReference>
<dbReference type="EMBL" id="UINC01070848">
    <property type="protein sequence ID" value="SVC05310.1"/>
    <property type="molecule type" value="Genomic_DNA"/>
</dbReference>
<reference evidence="2" key="1">
    <citation type="submission" date="2018-05" db="EMBL/GenBank/DDBJ databases">
        <authorList>
            <person name="Lanie J.A."/>
            <person name="Ng W.-L."/>
            <person name="Kazmierczak K.M."/>
            <person name="Andrzejewski T.M."/>
            <person name="Davidsen T.M."/>
            <person name="Wayne K.J."/>
            <person name="Tettelin H."/>
            <person name="Glass J.I."/>
            <person name="Rusch D."/>
            <person name="Podicherti R."/>
            <person name="Tsui H.-C.T."/>
            <person name="Winkler M.E."/>
        </authorList>
    </citation>
    <scope>NUCLEOTIDE SEQUENCE</scope>
</reference>
<feature type="region of interest" description="Disordered" evidence="1">
    <location>
        <begin position="32"/>
        <end position="54"/>
    </location>
</feature>
<accession>A0A382IZY9</accession>
<dbReference type="AlphaFoldDB" id="A0A382IZY9"/>
<organism evidence="2">
    <name type="scientific">marine metagenome</name>
    <dbReference type="NCBI Taxonomy" id="408172"/>
    <lineage>
        <taxon>unclassified sequences</taxon>
        <taxon>metagenomes</taxon>
        <taxon>ecological metagenomes</taxon>
    </lineage>
</organism>
<feature type="non-terminal residue" evidence="2">
    <location>
        <position position="1"/>
    </location>
</feature>
<name>A0A382IZY9_9ZZZZ</name>